<comment type="caution">
    <text evidence="1">The sequence shown here is derived from an EMBL/GenBank/DDBJ whole genome shotgun (WGS) entry which is preliminary data.</text>
</comment>
<sequence>MLGELVREGRVRFEDERRILGHGLGVVLDATLSLALASVVLERELELAVRPLVFKDGTLVVVLSLASEGMVPSVLWLPLDSSEPEERAESSTAFMSAVNESSDEEVTTCGRGRASRVEVSDICQFMCRWAVRAKPGAGGTRSRGYFE</sequence>
<protein>
    <submittedName>
        <fullName evidence="1">Uncharacterized protein</fullName>
    </submittedName>
</protein>
<dbReference type="Proteomes" id="UP000184267">
    <property type="component" value="Unassembled WGS sequence"/>
</dbReference>
<dbReference type="EMBL" id="MNAD01000707">
    <property type="protein sequence ID" value="OJT10918.1"/>
    <property type="molecule type" value="Genomic_DNA"/>
</dbReference>
<gene>
    <name evidence="1" type="ORF">TRAPUB_12539</name>
</gene>
<proteinExistence type="predicted"/>
<name>A0A1M2VTM5_TRAPU</name>
<evidence type="ECO:0000313" key="2">
    <source>
        <dbReference type="Proteomes" id="UP000184267"/>
    </source>
</evidence>
<keyword evidence="2" id="KW-1185">Reference proteome</keyword>
<accession>A0A1M2VTM5</accession>
<reference evidence="1 2" key="1">
    <citation type="submission" date="2016-10" db="EMBL/GenBank/DDBJ databases">
        <title>Genome sequence of the basidiomycete white-rot fungus Trametes pubescens.</title>
        <authorList>
            <person name="Makela M.R."/>
            <person name="Granchi Z."/>
            <person name="Peng M."/>
            <person name="De Vries R.P."/>
            <person name="Grigoriev I."/>
            <person name="Riley R."/>
            <person name="Hilden K."/>
        </authorList>
    </citation>
    <scope>NUCLEOTIDE SEQUENCE [LARGE SCALE GENOMIC DNA]</scope>
    <source>
        <strain evidence="1 2">FBCC735</strain>
    </source>
</reference>
<evidence type="ECO:0000313" key="1">
    <source>
        <dbReference type="EMBL" id="OJT10918.1"/>
    </source>
</evidence>
<dbReference type="AlphaFoldDB" id="A0A1M2VTM5"/>
<organism evidence="1 2">
    <name type="scientific">Trametes pubescens</name>
    <name type="common">White-rot fungus</name>
    <dbReference type="NCBI Taxonomy" id="154538"/>
    <lineage>
        <taxon>Eukaryota</taxon>
        <taxon>Fungi</taxon>
        <taxon>Dikarya</taxon>
        <taxon>Basidiomycota</taxon>
        <taxon>Agaricomycotina</taxon>
        <taxon>Agaricomycetes</taxon>
        <taxon>Polyporales</taxon>
        <taxon>Polyporaceae</taxon>
        <taxon>Trametes</taxon>
    </lineage>
</organism>